<dbReference type="GO" id="GO:0005829">
    <property type="term" value="C:cytosol"/>
    <property type="evidence" value="ECO:0007669"/>
    <property type="project" value="TreeGrafter"/>
</dbReference>
<feature type="binding site" evidence="6">
    <location>
        <position position="107"/>
    </location>
    <ligand>
        <name>(6R)-10-formyltetrahydrofolate</name>
        <dbReference type="ChEBI" id="CHEBI:195366"/>
    </ligand>
</feature>
<dbReference type="Proteomes" id="UP000294309">
    <property type="component" value="Chromosome"/>
</dbReference>
<dbReference type="InterPro" id="IPR001555">
    <property type="entry name" value="GART_AS"/>
</dbReference>
<accession>A0A4P7AJQ5</accession>
<dbReference type="Pfam" id="PF00551">
    <property type="entry name" value="Formyl_trans_N"/>
    <property type="match status" value="1"/>
</dbReference>
<feature type="active site" description="Proton donor" evidence="6">
    <location>
        <position position="109"/>
    </location>
</feature>
<dbReference type="GO" id="GO:0004644">
    <property type="term" value="F:phosphoribosylglycinamide formyltransferase activity"/>
    <property type="evidence" value="ECO:0007669"/>
    <property type="project" value="UniProtKB-UniRule"/>
</dbReference>
<keyword evidence="9" id="KW-1185">Reference proteome</keyword>
<evidence type="ECO:0000313" key="9">
    <source>
        <dbReference type="Proteomes" id="UP000294309"/>
    </source>
</evidence>
<gene>
    <name evidence="6 8" type="primary">purN</name>
    <name evidence="8" type="ORF">SGLAD_v1c08490</name>
</gene>
<dbReference type="InterPro" id="IPR036477">
    <property type="entry name" value="Formyl_transf_N_sf"/>
</dbReference>
<feature type="binding site" evidence="6">
    <location>
        <position position="65"/>
    </location>
    <ligand>
        <name>(6R)-10-formyltetrahydrofolate</name>
        <dbReference type="ChEBI" id="CHEBI:195366"/>
    </ligand>
</feature>
<comment type="catalytic activity">
    <reaction evidence="5 6">
        <text>N(1)-(5-phospho-beta-D-ribosyl)glycinamide + (6R)-10-formyltetrahydrofolate = N(2)-formyl-N(1)-(5-phospho-beta-D-ribosyl)glycinamide + (6S)-5,6,7,8-tetrahydrofolate + H(+)</text>
        <dbReference type="Rhea" id="RHEA:15053"/>
        <dbReference type="ChEBI" id="CHEBI:15378"/>
        <dbReference type="ChEBI" id="CHEBI:57453"/>
        <dbReference type="ChEBI" id="CHEBI:143788"/>
        <dbReference type="ChEBI" id="CHEBI:147286"/>
        <dbReference type="ChEBI" id="CHEBI:195366"/>
        <dbReference type="EC" id="2.1.2.2"/>
    </reaction>
</comment>
<dbReference type="EMBL" id="CP038013">
    <property type="protein sequence ID" value="QBQ08048.1"/>
    <property type="molecule type" value="Genomic_DNA"/>
</dbReference>
<sequence>MTNIAIFASGDGSNFQSIIDAFKTKKLIVDKIILITNKQNCYARTRAKINNIKNYNFLLQDYEDKNEYERDILKTLKKENIDYIFLAGYMTMITNILLDEYNNKIINTHPSLLPSFKGKDAIQYALDYKVYLSGFTIHYVNIEMDAGEIIFQKAVRVFKKDTHDSLKKRIQKQEHKYYWQIMNKIIKGEI</sequence>
<dbReference type="PANTHER" id="PTHR43369:SF2">
    <property type="entry name" value="PHOSPHORIBOSYLGLYCINAMIDE FORMYLTRANSFERASE"/>
    <property type="match status" value="1"/>
</dbReference>
<dbReference type="Gene3D" id="3.40.50.170">
    <property type="entry name" value="Formyl transferase, N-terminal domain"/>
    <property type="match status" value="1"/>
</dbReference>
<dbReference type="HAMAP" id="MF_01930">
    <property type="entry name" value="PurN"/>
    <property type="match status" value="1"/>
</dbReference>
<evidence type="ECO:0000256" key="2">
    <source>
        <dbReference type="ARBA" id="ARBA00022679"/>
    </source>
</evidence>
<feature type="site" description="Raises pKa of active site His" evidence="6">
    <location>
        <position position="145"/>
    </location>
</feature>
<dbReference type="GO" id="GO:0006189">
    <property type="term" value="P:'de novo' IMP biosynthetic process"/>
    <property type="evidence" value="ECO:0007669"/>
    <property type="project" value="UniProtKB-UniRule"/>
</dbReference>
<comment type="similarity">
    <text evidence="4 6">Belongs to the GART family.</text>
</comment>
<reference evidence="8 9" key="1">
    <citation type="submission" date="2019-03" db="EMBL/GenBank/DDBJ databases">
        <title>Complete genome sequence of Spiroplasma gladiatoris TG-1 (DSM 22552).</title>
        <authorList>
            <person name="Lin Y.-C."/>
            <person name="Chou L."/>
            <person name="Kuo C.-H."/>
        </authorList>
    </citation>
    <scope>NUCLEOTIDE SEQUENCE [LARGE SCALE GENOMIC DNA]</scope>
    <source>
        <strain evidence="8 9">TG-1</strain>
    </source>
</reference>
<protein>
    <recommendedName>
        <fullName evidence="6">Phosphoribosylglycinamide formyltransferase</fullName>
        <ecNumber evidence="6">2.1.2.2</ecNumber>
    </recommendedName>
    <alternativeName>
        <fullName evidence="6">5'-phosphoribosylglycinamide transformylase</fullName>
    </alternativeName>
    <alternativeName>
        <fullName evidence="6">GAR transformylase</fullName>
        <shortName evidence="6">GART</shortName>
    </alternativeName>
</protein>
<dbReference type="RefSeq" id="WP_134297993.1">
    <property type="nucleotide sequence ID" value="NZ_CP038013.1"/>
</dbReference>
<dbReference type="NCBIfam" id="TIGR00639">
    <property type="entry name" value="PurN"/>
    <property type="match status" value="1"/>
</dbReference>
<dbReference type="AlphaFoldDB" id="A0A4P7AJQ5"/>
<evidence type="ECO:0000313" key="8">
    <source>
        <dbReference type="EMBL" id="QBQ08048.1"/>
    </source>
</evidence>
<feature type="domain" description="Formyl transferase N-terminal" evidence="7">
    <location>
        <begin position="3"/>
        <end position="180"/>
    </location>
</feature>
<keyword evidence="2 6" id="KW-0808">Transferase</keyword>
<evidence type="ECO:0000256" key="1">
    <source>
        <dbReference type="ARBA" id="ARBA00005054"/>
    </source>
</evidence>
<dbReference type="InterPro" id="IPR004607">
    <property type="entry name" value="GART"/>
</dbReference>
<dbReference type="PROSITE" id="PS00373">
    <property type="entry name" value="GART"/>
    <property type="match status" value="1"/>
</dbReference>
<evidence type="ECO:0000259" key="7">
    <source>
        <dbReference type="Pfam" id="PF00551"/>
    </source>
</evidence>
<dbReference type="PANTHER" id="PTHR43369">
    <property type="entry name" value="PHOSPHORIBOSYLGLYCINAMIDE FORMYLTRANSFERASE"/>
    <property type="match status" value="1"/>
</dbReference>
<organism evidence="8 9">
    <name type="scientific">Spiroplasma gladiatoris</name>
    <dbReference type="NCBI Taxonomy" id="2143"/>
    <lineage>
        <taxon>Bacteria</taxon>
        <taxon>Bacillati</taxon>
        <taxon>Mycoplasmatota</taxon>
        <taxon>Mollicutes</taxon>
        <taxon>Entomoplasmatales</taxon>
        <taxon>Spiroplasmataceae</taxon>
        <taxon>Spiroplasma</taxon>
    </lineage>
</organism>
<evidence type="ECO:0000256" key="4">
    <source>
        <dbReference type="ARBA" id="ARBA00038440"/>
    </source>
</evidence>
<feature type="binding site" evidence="6">
    <location>
        <begin position="12"/>
        <end position="14"/>
    </location>
    <ligand>
        <name>N(1)-(5-phospho-beta-D-ribosyl)glycinamide</name>
        <dbReference type="ChEBI" id="CHEBI:143788"/>
    </ligand>
</feature>
<dbReference type="SUPFAM" id="SSF53328">
    <property type="entry name" value="Formyltransferase"/>
    <property type="match status" value="1"/>
</dbReference>
<comment type="caution">
    <text evidence="6">Lacks conserved residue(s) required for the propagation of feature annotation.</text>
</comment>
<dbReference type="OrthoDB" id="9806170at2"/>
<dbReference type="InterPro" id="IPR002376">
    <property type="entry name" value="Formyl_transf_N"/>
</dbReference>
<evidence type="ECO:0000256" key="5">
    <source>
        <dbReference type="ARBA" id="ARBA00047664"/>
    </source>
</evidence>
<name>A0A4P7AJQ5_9MOLU</name>
<keyword evidence="3 6" id="KW-0658">Purine biosynthesis</keyword>
<evidence type="ECO:0000256" key="6">
    <source>
        <dbReference type="HAMAP-Rule" id="MF_01930"/>
    </source>
</evidence>
<comment type="function">
    <text evidence="6">Catalyzes the transfer of a formyl group from 10-formyltetrahydrofolate to 5-phospho-ribosyl-glycinamide (GAR), producing 5-phospho-ribosyl-N-formylglycinamide (FGAR) and tetrahydrofolate.</text>
</comment>
<dbReference type="UniPathway" id="UPA00074">
    <property type="reaction ID" value="UER00126"/>
</dbReference>
<dbReference type="KEGG" id="sgq:SGLAD_v1c08490"/>
<comment type="pathway">
    <text evidence="1 6">Purine metabolism; IMP biosynthesis via de novo pathway; N(2)-formyl-N(1)-(5-phospho-D-ribosyl)glycinamide from N(1)-(5-phospho-D-ribosyl)glycinamide (10-formyl THF route): step 1/1.</text>
</comment>
<proteinExistence type="inferred from homology"/>
<dbReference type="EC" id="2.1.2.2" evidence="6"/>
<dbReference type="CDD" id="cd08645">
    <property type="entry name" value="FMT_core_GART"/>
    <property type="match status" value="1"/>
</dbReference>
<evidence type="ECO:0000256" key="3">
    <source>
        <dbReference type="ARBA" id="ARBA00022755"/>
    </source>
</evidence>